<organism evidence="1 2">
    <name type="scientific">Brachionus plicatilis</name>
    <name type="common">Marine rotifer</name>
    <name type="synonym">Brachionus muelleri</name>
    <dbReference type="NCBI Taxonomy" id="10195"/>
    <lineage>
        <taxon>Eukaryota</taxon>
        <taxon>Metazoa</taxon>
        <taxon>Spiralia</taxon>
        <taxon>Gnathifera</taxon>
        <taxon>Rotifera</taxon>
        <taxon>Eurotatoria</taxon>
        <taxon>Monogononta</taxon>
        <taxon>Pseudotrocha</taxon>
        <taxon>Ploima</taxon>
        <taxon>Brachionidae</taxon>
        <taxon>Brachionus</taxon>
    </lineage>
</organism>
<name>A0A3M7SBT5_BRAPC</name>
<dbReference type="EMBL" id="REGN01001663">
    <property type="protein sequence ID" value="RNA33266.1"/>
    <property type="molecule type" value="Genomic_DNA"/>
</dbReference>
<evidence type="ECO:0000313" key="2">
    <source>
        <dbReference type="Proteomes" id="UP000276133"/>
    </source>
</evidence>
<proteinExistence type="predicted"/>
<reference evidence="1 2" key="1">
    <citation type="journal article" date="2018" name="Sci. Rep.">
        <title>Genomic signatures of local adaptation to the degree of environmental predictability in rotifers.</title>
        <authorList>
            <person name="Franch-Gras L."/>
            <person name="Hahn C."/>
            <person name="Garcia-Roger E.M."/>
            <person name="Carmona M.J."/>
            <person name="Serra M."/>
            <person name="Gomez A."/>
        </authorList>
    </citation>
    <scope>NUCLEOTIDE SEQUENCE [LARGE SCALE GENOMIC DNA]</scope>
    <source>
        <strain evidence="1">HYR1</strain>
    </source>
</reference>
<dbReference type="AlphaFoldDB" id="A0A3M7SBT5"/>
<evidence type="ECO:0000313" key="1">
    <source>
        <dbReference type="EMBL" id="RNA33266.1"/>
    </source>
</evidence>
<protein>
    <submittedName>
        <fullName evidence="1">Uncharacterized protein</fullName>
    </submittedName>
</protein>
<keyword evidence="2" id="KW-1185">Reference proteome</keyword>
<accession>A0A3M7SBT5</accession>
<comment type="caution">
    <text evidence="1">The sequence shown here is derived from an EMBL/GenBank/DDBJ whole genome shotgun (WGS) entry which is preliminary data.</text>
</comment>
<sequence length="76" mass="8896">MGNVGNIETISRVFILFANFNSRIKYSAQSHNKQISLKFAQVPYAFEPKYQNYKLTTGPFNPCYLRHFHHLSEQTL</sequence>
<dbReference type="Proteomes" id="UP000276133">
    <property type="component" value="Unassembled WGS sequence"/>
</dbReference>
<gene>
    <name evidence="1" type="ORF">BpHYR1_050407</name>
</gene>